<dbReference type="Proteomes" id="UP000321393">
    <property type="component" value="Unassembled WGS sequence"/>
</dbReference>
<comment type="caution">
    <text evidence="2">The sequence shown here is derived from an EMBL/GenBank/DDBJ whole genome shotgun (WGS) entry which is preliminary data.</text>
</comment>
<organism evidence="2 4">
    <name type="scientific">Cucumis melo var. makuwa</name>
    <name type="common">Oriental melon</name>
    <dbReference type="NCBI Taxonomy" id="1194695"/>
    <lineage>
        <taxon>Eukaryota</taxon>
        <taxon>Viridiplantae</taxon>
        <taxon>Streptophyta</taxon>
        <taxon>Embryophyta</taxon>
        <taxon>Tracheophyta</taxon>
        <taxon>Spermatophyta</taxon>
        <taxon>Magnoliopsida</taxon>
        <taxon>eudicotyledons</taxon>
        <taxon>Gunneridae</taxon>
        <taxon>Pentapetalae</taxon>
        <taxon>rosids</taxon>
        <taxon>fabids</taxon>
        <taxon>Cucurbitales</taxon>
        <taxon>Cucurbitaceae</taxon>
        <taxon>Benincaseae</taxon>
        <taxon>Cucumis</taxon>
    </lineage>
</organism>
<accession>A0A5D3DBT2</accession>
<evidence type="ECO:0000313" key="3">
    <source>
        <dbReference type="Proteomes" id="UP000321393"/>
    </source>
</evidence>
<dbReference type="EMBL" id="SSTD01005932">
    <property type="protein sequence ID" value="TYK21101.1"/>
    <property type="molecule type" value="Genomic_DNA"/>
</dbReference>
<evidence type="ECO:0000313" key="4">
    <source>
        <dbReference type="Proteomes" id="UP000321947"/>
    </source>
</evidence>
<dbReference type="Proteomes" id="UP000321947">
    <property type="component" value="Unassembled WGS sequence"/>
</dbReference>
<evidence type="ECO:0000313" key="1">
    <source>
        <dbReference type="EMBL" id="KAA0068180.1"/>
    </source>
</evidence>
<dbReference type="OrthoDB" id="1306001at2759"/>
<gene>
    <name evidence="2" type="ORF">E5676_scaffold392G00670</name>
    <name evidence="1" type="ORF">E6C27_scaffold238G001500</name>
</gene>
<sequence length="99" mass="11279">METSHPRIQGKEPFNWHTVGNSGYSGKNFWISISRVWRKVESLAFSKLGDGTRIAFWTDGWIDNLPLCTQYPHPFRITLLPKGSIETPGLLDILLVHSL</sequence>
<evidence type="ECO:0000313" key="2">
    <source>
        <dbReference type="EMBL" id="TYK21101.1"/>
    </source>
</evidence>
<dbReference type="AlphaFoldDB" id="A0A5D3DBT2"/>
<proteinExistence type="predicted"/>
<protein>
    <submittedName>
        <fullName evidence="2">Uncharacterized protein</fullName>
    </submittedName>
</protein>
<name>A0A5D3DBT2_CUCMM</name>
<reference evidence="3 4" key="1">
    <citation type="submission" date="2019-08" db="EMBL/GenBank/DDBJ databases">
        <title>Draft genome sequences of two oriental melons (Cucumis melo L. var makuwa).</title>
        <authorList>
            <person name="Kwon S.-Y."/>
        </authorList>
    </citation>
    <scope>NUCLEOTIDE SEQUENCE [LARGE SCALE GENOMIC DNA]</scope>
    <source>
        <strain evidence="4">cv. Chang Bougi</strain>
        <strain evidence="3">cv. SW 3</strain>
        <tissue evidence="2">Leaf</tissue>
    </source>
</reference>
<dbReference type="EMBL" id="SSTE01000109">
    <property type="protein sequence ID" value="KAA0068180.1"/>
    <property type="molecule type" value="Genomic_DNA"/>
</dbReference>